<evidence type="ECO:0000313" key="2">
    <source>
        <dbReference type="Proteomes" id="UP000244334"/>
    </source>
</evidence>
<reference evidence="1" key="1">
    <citation type="submission" date="2018-04" db="EMBL/GenBank/DDBJ databases">
        <title>Genomes of the Obligate Erwinia dacicola and Facultative Enterobacter sp. OLF Endosymbionts of the Olive Fruit fly, Bactrocera oleae.</title>
        <authorList>
            <person name="Estes A.M."/>
            <person name="Hearn D.J."/>
            <person name="Agarwal S."/>
            <person name="Pierson E.A."/>
            <person name="Dunning-Hotopp J.C."/>
        </authorList>
    </citation>
    <scope>NUCLEOTIDE SEQUENCE [LARGE SCALE GENOMIC DNA]</scope>
    <source>
        <strain evidence="1">Oroville</strain>
    </source>
</reference>
<evidence type="ECO:0000313" key="1">
    <source>
        <dbReference type="EMBL" id="RAP72028.1"/>
    </source>
</evidence>
<comment type="caution">
    <text evidence="1">The sequence shown here is derived from an EMBL/GenBank/DDBJ whole genome shotgun (WGS) entry which is preliminary data.</text>
</comment>
<sequence>MTDSTGRLRFAGTMAGVHATRMLSDRLHRMAKKRWLQAPAPDKFA</sequence>
<organism evidence="1 2">
    <name type="scientific">Candidatus Erwinia dacicola</name>
    <dbReference type="NCBI Taxonomy" id="252393"/>
    <lineage>
        <taxon>Bacteria</taxon>
        <taxon>Pseudomonadati</taxon>
        <taxon>Pseudomonadota</taxon>
        <taxon>Gammaproteobacteria</taxon>
        <taxon>Enterobacterales</taxon>
        <taxon>Erwiniaceae</taxon>
        <taxon>Erwinia</taxon>
    </lineage>
</organism>
<protein>
    <submittedName>
        <fullName evidence="1">Transposase</fullName>
    </submittedName>
</protein>
<dbReference type="AlphaFoldDB" id="A0A328TNN3"/>
<name>A0A328TNN3_9GAMM</name>
<dbReference type="Proteomes" id="UP000244334">
    <property type="component" value="Unassembled WGS sequence"/>
</dbReference>
<keyword evidence="2" id="KW-1185">Reference proteome</keyword>
<proteinExistence type="predicted"/>
<accession>A0A328TNN3</accession>
<dbReference type="EMBL" id="LJAM02000071">
    <property type="protein sequence ID" value="RAP72028.1"/>
    <property type="molecule type" value="Genomic_DNA"/>
</dbReference>
<gene>
    <name evidence="1" type="ORF">ACZ87_01141</name>
</gene>